<dbReference type="AlphaFoldDB" id="A0AAE0Z081"/>
<organism evidence="2 3">
    <name type="scientific">Elysia crispata</name>
    <name type="common">lettuce slug</name>
    <dbReference type="NCBI Taxonomy" id="231223"/>
    <lineage>
        <taxon>Eukaryota</taxon>
        <taxon>Metazoa</taxon>
        <taxon>Spiralia</taxon>
        <taxon>Lophotrochozoa</taxon>
        <taxon>Mollusca</taxon>
        <taxon>Gastropoda</taxon>
        <taxon>Heterobranchia</taxon>
        <taxon>Euthyneura</taxon>
        <taxon>Panpulmonata</taxon>
        <taxon>Sacoglossa</taxon>
        <taxon>Placobranchoidea</taxon>
        <taxon>Plakobranchidae</taxon>
        <taxon>Elysia</taxon>
    </lineage>
</organism>
<gene>
    <name evidence="2" type="ORF">RRG08_028878</name>
</gene>
<evidence type="ECO:0000256" key="1">
    <source>
        <dbReference type="SAM" id="MobiDB-lite"/>
    </source>
</evidence>
<feature type="region of interest" description="Disordered" evidence="1">
    <location>
        <begin position="1"/>
        <end position="29"/>
    </location>
</feature>
<protein>
    <submittedName>
        <fullName evidence="2">Uncharacterized protein</fullName>
    </submittedName>
</protein>
<accession>A0AAE0Z081</accession>
<evidence type="ECO:0000313" key="2">
    <source>
        <dbReference type="EMBL" id="KAK3759876.1"/>
    </source>
</evidence>
<name>A0AAE0Z081_9GAST</name>
<comment type="caution">
    <text evidence="2">The sequence shown here is derived from an EMBL/GenBank/DDBJ whole genome shotgun (WGS) entry which is preliminary data.</text>
</comment>
<dbReference type="Proteomes" id="UP001283361">
    <property type="component" value="Unassembled WGS sequence"/>
</dbReference>
<keyword evidence="3" id="KW-1185">Reference proteome</keyword>
<dbReference type="EMBL" id="JAWDGP010005065">
    <property type="protein sequence ID" value="KAK3759876.1"/>
    <property type="molecule type" value="Genomic_DNA"/>
</dbReference>
<reference evidence="2" key="1">
    <citation type="journal article" date="2023" name="G3 (Bethesda)">
        <title>A reference genome for the long-term kleptoplast-retaining sea slug Elysia crispata morphotype clarki.</title>
        <authorList>
            <person name="Eastman K.E."/>
            <person name="Pendleton A.L."/>
            <person name="Shaikh M.A."/>
            <person name="Suttiyut T."/>
            <person name="Ogas R."/>
            <person name="Tomko P."/>
            <person name="Gavelis G."/>
            <person name="Widhalm J.R."/>
            <person name="Wisecaver J.H."/>
        </authorList>
    </citation>
    <scope>NUCLEOTIDE SEQUENCE</scope>
    <source>
        <strain evidence="2">ECLA1</strain>
    </source>
</reference>
<proteinExistence type="predicted"/>
<sequence>MIDAQTYQGHRRHGPKATARPLTPIDIRSSPTFRDTRVAVVTPETDERGDPIGWPIDPRANQITAREIAISAGKKGREKISKKL</sequence>
<evidence type="ECO:0000313" key="3">
    <source>
        <dbReference type="Proteomes" id="UP001283361"/>
    </source>
</evidence>